<dbReference type="EMBL" id="LBNQ01000010">
    <property type="protein sequence ID" value="KKW68982.1"/>
    <property type="molecule type" value="Genomic_DNA"/>
</dbReference>
<protein>
    <recommendedName>
        <fullName evidence="4">DUF3613 domain-containing protein</fullName>
    </recommendedName>
</protein>
<evidence type="ECO:0008006" key="4">
    <source>
        <dbReference type="Google" id="ProtNLM"/>
    </source>
</evidence>
<dbReference type="STRING" id="1610491.AAV94_02150"/>
<evidence type="ECO:0000256" key="1">
    <source>
        <dbReference type="SAM" id="SignalP"/>
    </source>
</evidence>
<dbReference type="RefSeq" id="WP_046740692.1">
    <property type="nucleotide sequence ID" value="NZ_LBNQ01000010.1"/>
</dbReference>
<dbReference type="Pfam" id="PF12266">
    <property type="entry name" value="DUF3613"/>
    <property type="match status" value="1"/>
</dbReference>
<evidence type="ECO:0000313" key="2">
    <source>
        <dbReference type="EMBL" id="KKW68982.1"/>
    </source>
</evidence>
<keyword evidence="1" id="KW-0732">Signal</keyword>
<sequence>MTRIHSILPAAVRGGLAGTVLMVLGHAAVHAQAVDPDHPSTTAAEAAMTHWPAAGDRDYPAGVRQPITRRAPSERTDIGRATDHLLALQRASEGAYPRPIDGEQASRSYARYLKSFETEIPEQFETGIDTGVGD</sequence>
<comment type="caution">
    <text evidence="2">The sequence shown here is derived from an EMBL/GenBank/DDBJ whole genome shotgun (WGS) entry which is preliminary data.</text>
</comment>
<dbReference type="OrthoDB" id="8797260at2"/>
<proteinExistence type="predicted"/>
<dbReference type="Proteomes" id="UP000050580">
    <property type="component" value="Unassembled WGS sequence"/>
</dbReference>
<reference evidence="2 3" key="1">
    <citation type="submission" date="2015-05" db="EMBL/GenBank/DDBJ databases">
        <title>Draft genome sequence of Lampropedia sp. CT6, isolated from the microbial mat of a hot water spring, located at Manikaran, India.</title>
        <authorList>
            <person name="Tripathi C."/>
            <person name="Rani P."/>
            <person name="Mahato N.K."/>
            <person name="Lal R."/>
        </authorList>
    </citation>
    <scope>NUCLEOTIDE SEQUENCE [LARGE SCALE GENOMIC DNA]</scope>
    <source>
        <strain evidence="2 3">CT6</strain>
    </source>
</reference>
<dbReference type="AlphaFoldDB" id="A0A0U1Q2K5"/>
<name>A0A0U1Q2K5_9BURK</name>
<dbReference type="InterPro" id="IPR022053">
    <property type="entry name" value="DUF3613"/>
</dbReference>
<feature type="chain" id="PRO_5006713094" description="DUF3613 domain-containing protein" evidence="1">
    <location>
        <begin position="34"/>
        <end position="134"/>
    </location>
</feature>
<organism evidence="2 3">
    <name type="scientific">Lampropedia cohaerens</name>
    <dbReference type="NCBI Taxonomy" id="1610491"/>
    <lineage>
        <taxon>Bacteria</taxon>
        <taxon>Pseudomonadati</taxon>
        <taxon>Pseudomonadota</taxon>
        <taxon>Betaproteobacteria</taxon>
        <taxon>Burkholderiales</taxon>
        <taxon>Comamonadaceae</taxon>
        <taxon>Lampropedia</taxon>
    </lineage>
</organism>
<keyword evidence="3" id="KW-1185">Reference proteome</keyword>
<evidence type="ECO:0000313" key="3">
    <source>
        <dbReference type="Proteomes" id="UP000050580"/>
    </source>
</evidence>
<dbReference type="PATRIC" id="fig|1610491.3.peg.448"/>
<accession>A0A0U1Q2K5</accession>
<gene>
    <name evidence="2" type="ORF">AAV94_02150</name>
</gene>
<feature type="signal peptide" evidence="1">
    <location>
        <begin position="1"/>
        <end position="33"/>
    </location>
</feature>